<organism evidence="1 2">
    <name type="scientific">Lysobacter enzymogenes</name>
    <dbReference type="NCBI Taxonomy" id="69"/>
    <lineage>
        <taxon>Bacteria</taxon>
        <taxon>Pseudomonadati</taxon>
        <taxon>Pseudomonadota</taxon>
        <taxon>Gammaproteobacteria</taxon>
        <taxon>Lysobacterales</taxon>
        <taxon>Lysobacteraceae</taxon>
        <taxon>Lysobacter</taxon>
    </lineage>
</organism>
<dbReference type="AlphaFoldDB" id="A0A0S2DE63"/>
<evidence type="ECO:0000313" key="1">
    <source>
        <dbReference type="EMBL" id="ALN56655.1"/>
    </source>
</evidence>
<protein>
    <submittedName>
        <fullName evidence="1">Lipoprotein</fullName>
    </submittedName>
</protein>
<accession>A0A0S2DE63</accession>
<gene>
    <name evidence="1" type="ORF">GLE_1298</name>
</gene>
<dbReference type="PROSITE" id="PS51257">
    <property type="entry name" value="PROKAR_LIPOPROTEIN"/>
    <property type="match status" value="1"/>
</dbReference>
<keyword evidence="1" id="KW-0449">Lipoprotein</keyword>
<dbReference type="PATRIC" id="fig|69.6.peg.1281"/>
<sequence>MPRRTRSSRPAVFYGRRGRADPPGCVLNLTGAFSCQINTGFVHCTKTVRV</sequence>
<name>A0A0S2DE63_LYSEN</name>
<dbReference type="STRING" id="69.GLE_1298"/>
<proteinExistence type="predicted"/>
<reference evidence="1 2" key="1">
    <citation type="submission" date="2015-11" db="EMBL/GenBank/DDBJ databases">
        <title>Genome sequences of Lysobacter enzymogenes strain C3 and Lysobacter antibioticus ATCC 29479.</title>
        <authorList>
            <person name="Kobayashi D.Y."/>
        </authorList>
    </citation>
    <scope>NUCLEOTIDE SEQUENCE [LARGE SCALE GENOMIC DNA]</scope>
    <source>
        <strain evidence="1 2">C3</strain>
    </source>
</reference>
<dbReference type="KEGG" id="lez:GLE_1298"/>
<evidence type="ECO:0000313" key="2">
    <source>
        <dbReference type="Proteomes" id="UP000061569"/>
    </source>
</evidence>
<dbReference type="EMBL" id="CP013140">
    <property type="protein sequence ID" value="ALN56655.1"/>
    <property type="molecule type" value="Genomic_DNA"/>
</dbReference>
<dbReference type="Proteomes" id="UP000061569">
    <property type="component" value="Chromosome"/>
</dbReference>